<sequence length="369" mass="42316">MSFSPPDPGESINEALRAIIRMDSIIALSETYRLHPSSENVAMMEGEEGRSATHDNAETDDNTIEDAATVTYPPMKGLHAGKRRKFARNELHKYTMAHMYNIARPTIFIDEEKEKMKSFLPFLEKLEQTLEKARWHNAWFEQMDIQTQEARTKATKAEQMLIASQDKLIASDKKVADLMLDQNSIMESILNIEDRERDLAQLLKVIQGVEKLIGNKLVRLDKVLEDLRQLPEDTRKLADELIGEAGSFRDVVSRNNKGISILGDHIAERQKKTMDQQLELDKRETELDHGINQVNIALQRLAMDGNYEFDVANFPDLWGCKKTVASQKLKELEARGRVLGEDAVRIDGEHQFDYRWVGIFEDQRAMECN</sequence>
<protein>
    <submittedName>
        <fullName evidence="1">Uncharacterized protein</fullName>
    </submittedName>
</protein>
<organism evidence="1 2">
    <name type="scientific">Pseudopithomyces chartarum</name>
    <dbReference type="NCBI Taxonomy" id="1892770"/>
    <lineage>
        <taxon>Eukaryota</taxon>
        <taxon>Fungi</taxon>
        <taxon>Dikarya</taxon>
        <taxon>Ascomycota</taxon>
        <taxon>Pezizomycotina</taxon>
        <taxon>Dothideomycetes</taxon>
        <taxon>Pleosporomycetidae</taxon>
        <taxon>Pleosporales</taxon>
        <taxon>Massarineae</taxon>
        <taxon>Didymosphaeriaceae</taxon>
        <taxon>Pseudopithomyces</taxon>
    </lineage>
</organism>
<dbReference type="Proteomes" id="UP001280581">
    <property type="component" value="Unassembled WGS sequence"/>
</dbReference>
<accession>A0AAN6RLM3</accession>
<dbReference type="EMBL" id="WVTA01000003">
    <property type="protein sequence ID" value="KAK3214839.1"/>
    <property type="molecule type" value="Genomic_DNA"/>
</dbReference>
<evidence type="ECO:0000313" key="2">
    <source>
        <dbReference type="Proteomes" id="UP001280581"/>
    </source>
</evidence>
<comment type="caution">
    <text evidence="1">The sequence shown here is derived from an EMBL/GenBank/DDBJ whole genome shotgun (WGS) entry which is preliminary data.</text>
</comment>
<gene>
    <name evidence="1" type="ORF">GRF29_19g1449712</name>
</gene>
<proteinExistence type="predicted"/>
<reference evidence="1 2" key="1">
    <citation type="submission" date="2021-02" db="EMBL/GenBank/DDBJ databases">
        <title>Genome assembly of Pseudopithomyces chartarum.</title>
        <authorList>
            <person name="Jauregui R."/>
            <person name="Singh J."/>
            <person name="Voisey C."/>
        </authorList>
    </citation>
    <scope>NUCLEOTIDE SEQUENCE [LARGE SCALE GENOMIC DNA]</scope>
    <source>
        <strain evidence="1 2">AGR01</strain>
    </source>
</reference>
<dbReference type="AlphaFoldDB" id="A0AAN6RLM3"/>
<keyword evidence="2" id="KW-1185">Reference proteome</keyword>
<evidence type="ECO:0000313" key="1">
    <source>
        <dbReference type="EMBL" id="KAK3214839.1"/>
    </source>
</evidence>
<name>A0AAN6RLM3_9PLEO</name>